<name>A0A151A3E4_9STAP</name>
<keyword evidence="1" id="KW-1133">Transmembrane helix</keyword>
<proteinExistence type="predicted"/>
<dbReference type="Proteomes" id="UP000075418">
    <property type="component" value="Unassembled WGS sequence"/>
</dbReference>
<evidence type="ECO:0000313" key="2">
    <source>
        <dbReference type="EMBL" id="KYH13690.1"/>
    </source>
</evidence>
<evidence type="ECO:0000256" key="1">
    <source>
        <dbReference type="SAM" id="Phobius"/>
    </source>
</evidence>
<organism evidence="2 3">
    <name type="scientific">Staphylococcus kloosii</name>
    <dbReference type="NCBI Taxonomy" id="29384"/>
    <lineage>
        <taxon>Bacteria</taxon>
        <taxon>Bacillati</taxon>
        <taxon>Bacillota</taxon>
        <taxon>Bacilli</taxon>
        <taxon>Bacillales</taxon>
        <taxon>Staphylococcaceae</taxon>
        <taxon>Staphylococcus</taxon>
    </lineage>
</organism>
<evidence type="ECO:0008006" key="4">
    <source>
        <dbReference type="Google" id="ProtNLM"/>
    </source>
</evidence>
<dbReference type="AlphaFoldDB" id="A0A151A3E4"/>
<gene>
    <name evidence="2" type="ORF">A0131_02565</name>
</gene>
<comment type="caution">
    <text evidence="2">The sequence shown here is derived from an EMBL/GenBank/DDBJ whole genome shotgun (WGS) entry which is preliminary data.</text>
</comment>
<accession>A0A151A3E4</accession>
<protein>
    <recommendedName>
        <fullName evidence="4">Type I secretion system protein</fullName>
    </recommendedName>
</protein>
<keyword evidence="1" id="KW-0812">Transmembrane</keyword>
<reference evidence="2 3" key="1">
    <citation type="submission" date="2016-02" db="EMBL/GenBank/DDBJ databases">
        <title>Draft genome sequence of hydrocarbon degrading Staphylococcus saprophyticus Strain CNV2, isolated from crude-oil contaminated soil from Noonmati Oil Refinery, Guwahati, Assam, India.</title>
        <authorList>
            <person name="Mukherjee A."/>
            <person name="Chettri B."/>
            <person name="Langpoklakpam J."/>
            <person name="Singh A.K."/>
            <person name="Chattopadhyay D.J."/>
        </authorList>
    </citation>
    <scope>NUCLEOTIDE SEQUENCE [LARGE SCALE GENOMIC DNA]</scope>
    <source>
        <strain evidence="2 3">CNV2</strain>
    </source>
</reference>
<evidence type="ECO:0000313" key="3">
    <source>
        <dbReference type="Proteomes" id="UP000075418"/>
    </source>
</evidence>
<feature type="transmembrane region" description="Helical" evidence="1">
    <location>
        <begin position="6"/>
        <end position="22"/>
    </location>
</feature>
<keyword evidence="1" id="KW-0472">Membrane</keyword>
<dbReference type="EMBL" id="LUGM01000002">
    <property type="protein sequence ID" value="KYH13690.1"/>
    <property type="molecule type" value="Genomic_DNA"/>
</dbReference>
<dbReference type="RefSeq" id="WP_061853921.1">
    <property type="nucleotide sequence ID" value="NZ_LUGM01000002.1"/>
</dbReference>
<sequence>MSEFISALAGGLIALIGVWLQFRKEDRDKRIDYENDIKSMIDLIVYKVARIRNTKLDEDTAFLNKKFTTEIYYNIEQDFKSLDEQVQDLITNMSHHTNESNELIQDMLKRFEPLEIQFNKFKVAFKIYDEIYEGKKDKRTSIVGSKINLDKEVYEFTQKMRNFARKNYNHKIFEPKLKSHEEIKSKINYAMNDK</sequence>